<reference evidence="1" key="2">
    <citation type="submission" date="2018-07" db="EMBL/GenBank/DDBJ databases">
        <authorList>
            <consortium name="NCBI Pathogen Detection Project"/>
        </authorList>
    </citation>
    <scope>NUCLEOTIDE SEQUENCE</scope>
    <source>
        <strain evidence="1">Salmonella enterica</strain>
    </source>
</reference>
<name>A0A734H0F6_SALIN</name>
<sequence>YIFIFMATFLTKRRHIYFNIKIKWIHLKLKIIVITLNAGITRQLFLKRCVLLSL</sequence>
<dbReference type="EMBL" id="DAASNM010000065">
    <property type="protein sequence ID" value="HAE6267658.1"/>
    <property type="molecule type" value="Genomic_DNA"/>
</dbReference>
<organism evidence="1">
    <name type="scientific">Salmonella infantis</name>
    <dbReference type="NCBI Taxonomy" id="595"/>
    <lineage>
        <taxon>Bacteria</taxon>
        <taxon>Pseudomonadati</taxon>
        <taxon>Pseudomonadota</taxon>
        <taxon>Gammaproteobacteria</taxon>
        <taxon>Enterobacterales</taxon>
        <taxon>Enterobacteriaceae</taxon>
        <taxon>Salmonella</taxon>
    </lineage>
</organism>
<dbReference type="AlphaFoldDB" id="A0A734H0F6"/>
<reference evidence="1" key="1">
    <citation type="journal article" date="2018" name="Genome Biol.">
        <title>SKESA: strategic k-mer extension for scrupulous assemblies.</title>
        <authorList>
            <person name="Souvorov A."/>
            <person name="Agarwala R."/>
            <person name="Lipman D.J."/>
        </authorList>
    </citation>
    <scope>NUCLEOTIDE SEQUENCE</scope>
    <source>
        <strain evidence="1">Salmonella enterica</strain>
    </source>
</reference>
<comment type="caution">
    <text evidence="1">The sequence shown here is derived from an EMBL/GenBank/DDBJ whole genome shotgun (WGS) entry which is preliminary data.</text>
</comment>
<accession>A0A734H0F6</accession>
<gene>
    <name evidence="1" type="ORF">G4J09_004244</name>
</gene>
<proteinExistence type="predicted"/>
<feature type="non-terminal residue" evidence="1">
    <location>
        <position position="1"/>
    </location>
</feature>
<protein>
    <submittedName>
        <fullName evidence="1">Uncharacterized protein</fullName>
    </submittedName>
</protein>
<evidence type="ECO:0000313" key="1">
    <source>
        <dbReference type="EMBL" id="HAE6267658.1"/>
    </source>
</evidence>